<reference evidence="2" key="1">
    <citation type="submission" date="2020-05" db="EMBL/GenBank/DDBJ databases">
        <authorList>
            <person name="Chiriac C."/>
            <person name="Salcher M."/>
            <person name="Ghai R."/>
            <person name="Kavagutti S V."/>
        </authorList>
    </citation>
    <scope>NUCLEOTIDE SEQUENCE</scope>
</reference>
<dbReference type="AlphaFoldDB" id="A0A6J5YUD7"/>
<dbReference type="EMBL" id="CAEZZO010000012">
    <property type="protein sequence ID" value="CAB4761895.1"/>
    <property type="molecule type" value="Genomic_DNA"/>
</dbReference>
<protein>
    <submittedName>
        <fullName evidence="2">Unannotated protein</fullName>
    </submittedName>
</protein>
<name>A0A6J5YUD7_9ZZZZ</name>
<dbReference type="EMBL" id="CAFBLG010000011">
    <property type="protein sequence ID" value="CAB4857234.1"/>
    <property type="molecule type" value="Genomic_DNA"/>
</dbReference>
<dbReference type="Pfam" id="PF14155">
    <property type="entry name" value="DUF4307"/>
    <property type="match status" value="1"/>
</dbReference>
<feature type="transmembrane region" description="Helical" evidence="1">
    <location>
        <begin position="25"/>
        <end position="42"/>
    </location>
</feature>
<sequence>MTHPKVSSDPRLRERYGIKSAGKNRIWITLFSLFLVLSWFIWSGTNFANPDIRSTLISFKVVSDQKISITYKILVRDTTIEHSCSLVAKDIDKNTVGEVVDLMPASSLAIGENQRTVEISTRLPAVNAGIASCQ</sequence>
<organism evidence="2">
    <name type="scientific">freshwater metagenome</name>
    <dbReference type="NCBI Taxonomy" id="449393"/>
    <lineage>
        <taxon>unclassified sequences</taxon>
        <taxon>metagenomes</taxon>
        <taxon>ecological metagenomes</taxon>
    </lineage>
</organism>
<keyword evidence="1" id="KW-0472">Membrane</keyword>
<evidence type="ECO:0000313" key="2">
    <source>
        <dbReference type="EMBL" id="CAB4334125.1"/>
    </source>
</evidence>
<dbReference type="InterPro" id="IPR025443">
    <property type="entry name" value="DUF4307"/>
</dbReference>
<keyword evidence="1" id="KW-0812">Transmembrane</keyword>
<accession>A0A6J5YUD7</accession>
<dbReference type="EMBL" id="CAFBNN010000016">
    <property type="protein sequence ID" value="CAB4946377.1"/>
    <property type="molecule type" value="Genomic_DNA"/>
</dbReference>
<evidence type="ECO:0000313" key="4">
    <source>
        <dbReference type="EMBL" id="CAB4857234.1"/>
    </source>
</evidence>
<keyword evidence="1" id="KW-1133">Transmembrane helix</keyword>
<proteinExistence type="predicted"/>
<gene>
    <name evidence="3" type="ORF">UFOPK2886_00157</name>
    <name evidence="4" type="ORF">UFOPK3295_00239</name>
    <name evidence="5" type="ORF">UFOPK3797_00235</name>
    <name evidence="2" type="ORF">UFOPK4028_00412</name>
</gene>
<evidence type="ECO:0000313" key="3">
    <source>
        <dbReference type="EMBL" id="CAB4761895.1"/>
    </source>
</evidence>
<dbReference type="EMBL" id="CAESAC010000038">
    <property type="protein sequence ID" value="CAB4334125.1"/>
    <property type="molecule type" value="Genomic_DNA"/>
</dbReference>
<evidence type="ECO:0000256" key="1">
    <source>
        <dbReference type="SAM" id="Phobius"/>
    </source>
</evidence>
<evidence type="ECO:0000313" key="5">
    <source>
        <dbReference type="EMBL" id="CAB4946377.1"/>
    </source>
</evidence>